<dbReference type="GO" id="GO:0006259">
    <property type="term" value="P:DNA metabolic process"/>
    <property type="evidence" value="ECO:0007669"/>
    <property type="project" value="InterPro"/>
</dbReference>
<sequence>MGLKILHFADLHLGVETYGHIDPTTGLSSRLLDFLKALDRVVDYVIENKVDLVLFCGDAYKSREPTQTQQREFAKRINRLSTSGIPIFLLIGNHDLPNAIGKATTTEIFDTLTVKNVYVSNHPEVYRITTASGEVQVVSLPWLRRSALLAREESKNLTFDQINQRLQQVMTDVIAAKAKELDPKVPAILAAHVWVTGAQVGSESSMTIGQEHALLVSNVSHPAFDYI</sequence>
<organism evidence="2">
    <name type="scientific">marine sediment metagenome</name>
    <dbReference type="NCBI Taxonomy" id="412755"/>
    <lineage>
        <taxon>unclassified sequences</taxon>
        <taxon>metagenomes</taxon>
        <taxon>ecological metagenomes</taxon>
    </lineage>
</organism>
<dbReference type="PANTHER" id="PTHR30337:SF0">
    <property type="entry name" value="NUCLEASE SBCCD SUBUNIT D"/>
    <property type="match status" value="1"/>
</dbReference>
<comment type="caution">
    <text evidence="2">The sequence shown here is derived from an EMBL/GenBank/DDBJ whole genome shotgun (WGS) entry which is preliminary data.</text>
</comment>
<dbReference type="SUPFAM" id="SSF56300">
    <property type="entry name" value="Metallo-dependent phosphatases"/>
    <property type="match status" value="1"/>
</dbReference>
<dbReference type="EMBL" id="BARV01034558">
    <property type="protein sequence ID" value="GAI48358.1"/>
    <property type="molecule type" value="Genomic_DNA"/>
</dbReference>
<evidence type="ECO:0000313" key="2">
    <source>
        <dbReference type="EMBL" id="GAI48358.1"/>
    </source>
</evidence>
<dbReference type="Pfam" id="PF00149">
    <property type="entry name" value="Metallophos"/>
    <property type="match status" value="1"/>
</dbReference>
<dbReference type="InterPro" id="IPR050535">
    <property type="entry name" value="DNA_Repair-Maintenance_Comp"/>
</dbReference>
<feature type="non-terminal residue" evidence="2">
    <location>
        <position position="227"/>
    </location>
</feature>
<name>X1NXM8_9ZZZZ</name>
<protein>
    <recommendedName>
        <fullName evidence="1">Calcineurin-like phosphoesterase domain-containing protein</fullName>
    </recommendedName>
</protein>
<dbReference type="AlphaFoldDB" id="X1NXM8"/>
<dbReference type="InterPro" id="IPR004843">
    <property type="entry name" value="Calcineurin-like_PHP"/>
</dbReference>
<dbReference type="GO" id="GO:0008408">
    <property type="term" value="F:3'-5' exonuclease activity"/>
    <property type="evidence" value="ECO:0007669"/>
    <property type="project" value="InterPro"/>
</dbReference>
<dbReference type="NCBIfam" id="TIGR00619">
    <property type="entry name" value="sbcd"/>
    <property type="match status" value="1"/>
</dbReference>
<dbReference type="InterPro" id="IPR029052">
    <property type="entry name" value="Metallo-depent_PP-like"/>
</dbReference>
<dbReference type="PANTHER" id="PTHR30337">
    <property type="entry name" value="COMPONENT OF ATP-DEPENDENT DSDNA EXONUCLEASE"/>
    <property type="match status" value="1"/>
</dbReference>
<feature type="domain" description="Calcineurin-like phosphoesterase" evidence="1">
    <location>
        <begin position="3"/>
        <end position="153"/>
    </location>
</feature>
<accession>X1NXM8</accession>
<gene>
    <name evidence="2" type="ORF">S06H3_54093</name>
</gene>
<dbReference type="InterPro" id="IPR004593">
    <property type="entry name" value="SbcD"/>
</dbReference>
<evidence type="ECO:0000259" key="1">
    <source>
        <dbReference type="Pfam" id="PF00149"/>
    </source>
</evidence>
<proteinExistence type="predicted"/>
<dbReference type="GO" id="GO:0004519">
    <property type="term" value="F:endonuclease activity"/>
    <property type="evidence" value="ECO:0007669"/>
    <property type="project" value="InterPro"/>
</dbReference>
<dbReference type="Gene3D" id="3.60.21.10">
    <property type="match status" value="1"/>
</dbReference>
<reference evidence="2" key="1">
    <citation type="journal article" date="2014" name="Front. Microbiol.">
        <title>High frequency of phylogenetically diverse reductive dehalogenase-homologous genes in deep subseafloor sedimentary metagenomes.</title>
        <authorList>
            <person name="Kawai M."/>
            <person name="Futagami T."/>
            <person name="Toyoda A."/>
            <person name="Takaki Y."/>
            <person name="Nishi S."/>
            <person name="Hori S."/>
            <person name="Arai W."/>
            <person name="Tsubouchi T."/>
            <person name="Morono Y."/>
            <person name="Uchiyama I."/>
            <person name="Ito T."/>
            <person name="Fujiyama A."/>
            <person name="Inagaki F."/>
            <person name="Takami H."/>
        </authorList>
    </citation>
    <scope>NUCLEOTIDE SEQUENCE</scope>
    <source>
        <strain evidence="2">Expedition CK06-06</strain>
    </source>
</reference>